<dbReference type="Gene3D" id="1.10.150.240">
    <property type="entry name" value="Putative phosphatase, domain 2"/>
    <property type="match status" value="1"/>
</dbReference>
<dbReference type="PATRIC" id="fig|1133568.3.peg.2452"/>
<reference evidence="1 2" key="1">
    <citation type="journal article" date="2012" name="BMC Genomics">
        <title>Comparative genomics of Brachyspira pilosicoli strains: genome rearrangements, reductions and correlation of genetic compliment with phenotypic diversity.</title>
        <authorList>
            <person name="Mappley L.J."/>
            <person name="Black M.L."/>
            <person name="Abuoun M."/>
            <person name="Darby A.C."/>
            <person name="Woodward M.J."/>
            <person name="Parkhill J."/>
            <person name="Turner A.K."/>
            <person name="Bellgard M.I."/>
            <person name="La T."/>
            <person name="Phillips N.D."/>
            <person name="La Ragione R.M."/>
            <person name="Hampson D.J."/>
        </authorList>
    </citation>
    <scope>NUCLEOTIDE SEQUENCE [LARGE SCALE GENOMIC DNA]</scope>
    <source>
        <strain evidence="1">B2904</strain>
    </source>
</reference>
<dbReference type="AlphaFoldDB" id="J9UX50"/>
<dbReference type="SFLD" id="SFLDS00003">
    <property type="entry name" value="Haloacid_Dehalogenase"/>
    <property type="match status" value="1"/>
</dbReference>
<dbReference type="SFLD" id="SFLDG01129">
    <property type="entry name" value="C1.5:_HAD__Beta-PGM__Phosphata"/>
    <property type="match status" value="1"/>
</dbReference>
<dbReference type="EMBL" id="CP003490">
    <property type="protein sequence ID" value="AFR71774.1"/>
    <property type="molecule type" value="Genomic_DNA"/>
</dbReference>
<dbReference type="Gene3D" id="3.40.50.1000">
    <property type="entry name" value="HAD superfamily/HAD-like"/>
    <property type="match status" value="1"/>
</dbReference>
<keyword evidence="1" id="KW-0378">Hydrolase</keyword>
<dbReference type="PANTHER" id="PTHR43481:SF4">
    <property type="entry name" value="GLYCEROL-1-PHOSPHATE PHOSPHOHYDROLASE 1-RELATED"/>
    <property type="match status" value="1"/>
</dbReference>
<name>J9UX50_BRAPL</name>
<dbReference type="PANTHER" id="PTHR43481">
    <property type="entry name" value="FRUCTOSE-1-PHOSPHATE PHOSPHATASE"/>
    <property type="match status" value="1"/>
</dbReference>
<dbReference type="InterPro" id="IPR036412">
    <property type="entry name" value="HAD-like_sf"/>
</dbReference>
<dbReference type="InterPro" id="IPR006439">
    <property type="entry name" value="HAD-SF_hydro_IA"/>
</dbReference>
<protein>
    <submittedName>
        <fullName evidence="1">HAD-superfamily hydrolase, subfamily IA, variant 1</fullName>
    </submittedName>
</protein>
<proteinExistence type="predicted"/>
<dbReference type="SUPFAM" id="SSF56784">
    <property type="entry name" value="HAD-like"/>
    <property type="match status" value="1"/>
</dbReference>
<gene>
    <name evidence="1" type="ORF">B2904_orf2448</name>
</gene>
<dbReference type="Proteomes" id="UP000007346">
    <property type="component" value="Chromosome"/>
</dbReference>
<sequence length="218" mass="24920">MNIIKPKSIIFDFDGTLVDSESIYTKSLIATANKMNILKDIDFESMAGMQTNDIWNILKKEGHYVPDNFFKETEKYFYELLGTNLNVFDGVMETLEKFKDLDIVIASNSNIGYVKKYSDMKGISKYIKGYSCFNEKLKAKPEPDLFLYAFELLKGYNNDLTKDDVIIFEDSLAGIEAAKKSGIKAVAITNSYNKEELIKNGAYIVVDKINEIFNYIEF</sequence>
<evidence type="ECO:0000313" key="2">
    <source>
        <dbReference type="Proteomes" id="UP000007346"/>
    </source>
</evidence>
<dbReference type="CDD" id="cd07505">
    <property type="entry name" value="HAD_BPGM-like"/>
    <property type="match status" value="1"/>
</dbReference>
<dbReference type="InterPro" id="IPR041492">
    <property type="entry name" value="HAD_2"/>
</dbReference>
<dbReference type="InterPro" id="IPR023198">
    <property type="entry name" value="PGP-like_dom2"/>
</dbReference>
<dbReference type="Pfam" id="PF13419">
    <property type="entry name" value="HAD_2"/>
    <property type="match status" value="1"/>
</dbReference>
<dbReference type="RefSeq" id="WP_014936773.1">
    <property type="nucleotide sequence ID" value="NC_018607.1"/>
</dbReference>
<dbReference type="InterPro" id="IPR023214">
    <property type="entry name" value="HAD_sf"/>
</dbReference>
<dbReference type="GO" id="GO:0050308">
    <property type="term" value="F:sugar-phosphatase activity"/>
    <property type="evidence" value="ECO:0007669"/>
    <property type="project" value="TreeGrafter"/>
</dbReference>
<dbReference type="InterPro" id="IPR051806">
    <property type="entry name" value="HAD-like_SPP"/>
</dbReference>
<accession>J9UX50</accession>
<evidence type="ECO:0000313" key="1">
    <source>
        <dbReference type="EMBL" id="AFR71774.1"/>
    </source>
</evidence>
<organism evidence="1 2">
    <name type="scientific">Brachyspira pilosicoli B2904</name>
    <dbReference type="NCBI Taxonomy" id="1133568"/>
    <lineage>
        <taxon>Bacteria</taxon>
        <taxon>Pseudomonadati</taxon>
        <taxon>Spirochaetota</taxon>
        <taxon>Spirochaetia</taxon>
        <taxon>Brachyspirales</taxon>
        <taxon>Brachyspiraceae</taxon>
        <taxon>Brachyspira</taxon>
    </lineage>
</organism>
<dbReference type="NCBIfam" id="TIGR01509">
    <property type="entry name" value="HAD-SF-IA-v3"/>
    <property type="match status" value="1"/>
</dbReference>
<dbReference type="HOGENOM" id="CLU_045011_13_3_12"/>
<dbReference type="KEGG" id="bpj:B2904_orf2448"/>